<dbReference type="Proteomes" id="UP000299102">
    <property type="component" value="Unassembled WGS sequence"/>
</dbReference>
<name>A0A4C1W2I5_EUMVA</name>
<proteinExistence type="predicted"/>
<sequence length="232" mass="25710">MCCCLKALSYKTPACIIEIKSGNRIGFDSKRLTTRSAAGLESGEYQRQRSSFYVHEHAAASGQFLKRGQFERNIQAAVDVIEPEAIFMKMFSGPYFYMNVLMSFHARFCSILLTQTPPLSKLKPRYAVLLIEDNPARQVLAQTIPFSPKNSFSKAPIARICLDAVRSLSGVMHVTIAACRALFVDACPYADNCFRDRHTWCRANCRLCLDASYNAYAGSCCAVNSVQGSGEG</sequence>
<organism evidence="1 2">
    <name type="scientific">Eumeta variegata</name>
    <name type="common">Bagworm moth</name>
    <name type="synonym">Eumeta japonica</name>
    <dbReference type="NCBI Taxonomy" id="151549"/>
    <lineage>
        <taxon>Eukaryota</taxon>
        <taxon>Metazoa</taxon>
        <taxon>Ecdysozoa</taxon>
        <taxon>Arthropoda</taxon>
        <taxon>Hexapoda</taxon>
        <taxon>Insecta</taxon>
        <taxon>Pterygota</taxon>
        <taxon>Neoptera</taxon>
        <taxon>Endopterygota</taxon>
        <taxon>Lepidoptera</taxon>
        <taxon>Glossata</taxon>
        <taxon>Ditrysia</taxon>
        <taxon>Tineoidea</taxon>
        <taxon>Psychidae</taxon>
        <taxon>Oiketicinae</taxon>
        <taxon>Eumeta</taxon>
    </lineage>
</organism>
<dbReference type="EMBL" id="BGZK01000464">
    <property type="protein sequence ID" value="GBP45070.1"/>
    <property type="molecule type" value="Genomic_DNA"/>
</dbReference>
<gene>
    <name evidence="1" type="ORF">EVAR_33175_1</name>
</gene>
<dbReference type="AlphaFoldDB" id="A0A4C1W2I5"/>
<reference evidence="1 2" key="1">
    <citation type="journal article" date="2019" name="Commun. Biol.">
        <title>The bagworm genome reveals a unique fibroin gene that provides high tensile strength.</title>
        <authorList>
            <person name="Kono N."/>
            <person name="Nakamura H."/>
            <person name="Ohtoshi R."/>
            <person name="Tomita M."/>
            <person name="Numata K."/>
            <person name="Arakawa K."/>
        </authorList>
    </citation>
    <scope>NUCLEOTIDE SEQUENCE [LARGE SCALE GENOMIC DNA]</scope>
</reference>
<evidence type="ECO:0000313" key="1">
    <source>
        <dbReference type="EMBL" id="GBP45070.1"/>
    </source>
</evidence>
<keyword evidence="2" id="KW-1185">Reference proteome</keyword>
<evidence type="ECO:0000313" key="2">
    <source>
        <dbReference type="Proteomes" id="UP000299102"/>
    </source>
</evidence>
<protein>
    <submittedName>
        <fullName evidence="1">Uncharacterized protein</fullName>
    </submittedName>
</protein>
<accession>A0A4C1W2I5</accession>
<comment type="caution">
    <text evidence="1">The sequence shown here is derived from an EMBL/GenBank/DDBJ whole genome shotgun (WGS) entry which is preliminary data.</text>
</comment>